<dbReference type="RefSeq" id="WP_152582376.1">
    <property type="nucleotide sequence ID" value="NZ_VIKT02000008.1"/>
</dbReference>
<dbReference type="OrthoDB" id="9763654at2"/>
<evidence type="ECO:0000256" key="2">
    <source>
        <dbReference type="ARBA" id="ARBA00022692"/>
    </source>
</evidence>
<organism evidence="7 8">
    <name type="scientific">Microcella pacifica</name>
    <dbReference type="NCBI Taxonomy" id="2591847"/>
    <lineage>
        <taxon>Bacteria</taxon>
        <taxon>Bacillati</taxon>
        <taxon>Actinomycetota</taxon>
        <taxon>Actinomycetes</taxon>
        <taxon>Micrococcales</taxon>
        <taxon>Microbacteriaceae</taxon>
        <taxon>Microcella</taxon>
    </lineage>
</organism>
<dbReference type="PANTHER" id="PTHR39344:SF1">
    <property type="entry name" value="UPF0182 PROTEIN SLL1060"/>
    <property type="match status" value="1"/>
</dbReference>
<dbReference type="GO" id="GO:0005576">
    <property type="term" value="C:extracellular region"/>
    <property type="evidence" value="ECO:0007669"/>
    <property type="project" value="TreeGrafter"/>
</dbReference>
<dbReference type="PANTHER" id="PTHR39344">
    <property type="entry name" value="UPF0182 PROTEIN SLL1060"/>
    <property type="match status" value="1"/>
</dbReference>
<gene>
    <name evidence="7" type="ORF">FK219_006115</name>
</gene>
<feature type="transmembrane region" description="Helical" evidence="5">
    <location>
        <begin position="15"/>
        <end position="36"/>
    </location>
</feature>
<feature type="transmembrane region" description="Helical" evidence="5">
    <location>
        <begin position="108"/>
        <end position="129"/>
    </location>
</feature>
<dbReference type="AlphaFoldDB" id="A0A9E5MHU2"/>
<accession>A0A9E5MHU2</accession>
<comment type="similarity">
    <text evidence="5">Belongs to the UPF0182 family.</text>
</comment>
<comment type="subcellular location">
    <subcellularLocation>
        <location evidence="5">Cell membrane</location>
        <topology evidence="5">Multi-pass membrane protein</topology>
    </subcellularLocation>
</comment>
<evidence type="ECO:0000256" key="6">
    <source>
        <dbReference type="SAM" id="MobiDB-lite"/>
    </source>
</evidence>
<dbReference type="Pfam" id="PF03699">
    <property type="entry name" value="UPF0182"/>
    <property type="match status" value="1"/>
</dbReference>
<feature type="transmembrane region" description="Helical" evidence="5">
    <location>
        <begin position="56"/>
        <end position="76"/>
    </location>
</feature>
<feature type="transmembrane region" description="Helical" evidence="5">
    <location>
        <begin position="281"/>
        <end position="301"/>
    </location>
</feature>
<keyword evidence="8" id="KW-1185">Reference proteome</keyword>
<dbReference type="Proteomes" id="UP000818266">
    <property type="component" value="Unassembled WGS sequence"/>
</dbReference>
<feature type="region of interest" description="Disordered" evidence="6">
    <location>
        <begin position="877"/>
        <end position="919"/>
    </location>
</feature>
<evidence type="ECO:0000256" key="4">
    <source>
        <dbReference type="ARBA" id="ARBA00023136"/>
    </source>
</evidence>
<dbReference type="GO" id="GO:0005886">
    <property type="term" value="C:plasma membrane"/>
    <property type="evidence" value="ECO:0007669"/>
    <property type="project" value="UniProtKB-SubCell"/>
</dbReference>
<evidence type="ECO:0000256" key="5">
    <source>
        <dbReference type="HAMAP-Rule" id="MF_01600"/>
    </source>
</evidence>
<dbReference type="InterPro" id="IPR005372">
    <property type="entry name" value="UPF0182"/>
</dbReference>
<reference evidence="7 8" key="2">
    <citation type="submission" date="2020-03" db="EMBL/GenBank/DDBJ databases">
        <title>Chryseoglobus sp. isolated from a deep-sea seamount.</title>
        <authorList>
            <person name="Zhang D.-C."/>
        </authorList>
    </citation>
    <scope>NUCLEOTIDE SEQUENCE [LARGE SCALE GENOMIC DNA]</scope>
    <source>
        <strain evidence="7 8">KN1116</strain>
    </source>
</reference>
<evidence type="ECO:0000256" key="3">
    <source>
        <dbReference type="ARBA" id="ARBA00022989"/>
    </source>
</evidence>
<dbReference type="HAMAP" id="MF_01600">
    <property type="entry name" value="UPF0182"/>
    <property type="match status" value="1"/>
</dbReference>
<protein>
    <recommendedName>
        <fullName evidence="5">UPF0182 protein FK219_006115</fullName>
    </recommendedName>
</protein>
<keyword evidence="1 5" id="KW-1003">Cell membrane</keyword>
<evidence type="ECO:0000313" key="8">
    <source>
        <dbReference type="Proteomes" id="UP000818266"/>
    </source>
</evidence>
<keyword evidence="3 5" id="KW-1133">Transmembrane helix</keyword>
<sequence length="964" mass="105128">MSTTTSQPTNRSRSALIITAIVVGVLVALFFVFANVYTDILWFDQLGYLPVLATQWIATGVMFLVGFVGMFLPVWASLQIAYRSRPVYAKLNSQLDRYQEAIEPLRRAAMIGIPAVLGLFAGVTTSAQWTQVLQFFNRTPFGTTDAQFGFDIGFFVYELPFYRGIIAFASAAVLLSLLAALATSYLYGALRVNGREIRISRTARIQLAITGAVYIALQGVSIWFDQYAAVIAPSEGFLPAGAGFAEVNATIPSRAILAGIAALVAVLFIITAIVGRWRLPIVGTALLLVSGLLIGSVYPWIVQRFQVDPSARTIEAPFIERNIDATRAAYGVDELVEISYDAKTDATEGALREDAETTANIRLIDPALVTEAFAQLEQFRQYYQFPEFLDVDRYEIGGQTQDTVLSLRELNPDGQTSQNWYNNTIVFTHGYGVVAAYGNQRADDGQPLFLESGIPVDGALTEALGEYEPRVYFGEFSPLYSIVGGGENLELDFPSDGAGEDAAGNATYTFEGEGGPALDNVFKRLLYAIKFQSEQIFLSEAVTDDSQILYDRNPLDRVQKAAPYLRLDSDPYPAVVDGEIVWIVDGYTTTSSYPYSTSVPLSAAVADTYTPSPQFPVDDINYIRNSVKATVNAYDGEVTLYAWDEEDPILKTWQKVFPTTLRSVDDMSQQLLDHVRYPSDLFKVQRNILGAYHVTDPGSFFSTDDEWVTPNDPISSAAAPTTQPPYYLTMQVPGEDEPGFTLYSTFIPRTASDNERNVLTGYLAANSDPGDDYGKLTLLTLPSQTIPGPGQVQNQFNSDTEVANQLALLQRGETEVLRGNLLTLPVGGGFLYVQPVYVQSTGETSYPLLRKVLVSFGDSIAFEDTLDQALDALFGGDSGADAGDGDVDPTLPEVDPEAPTDPEAPEEPTEPTTPPAGDLQAALEDARQALQDRQAAYAANDLVAAAEADERLQDAIERAIALSD</sequence>
<evidence type="ECO:0000256" key="1">
    <source>
        <dbReference type="ARBA" id="ARBA00022475"/>
    </source>
</evidence>
<comment type="caution">
    <text evidence="7">The sequence shown here is derived from an EMBL/GenBank/DDBJ whole genome shotgun (WGS) entry which is preliminary data.</text>
</comment>
<keyword evidence="2 5" id="KW-0812">Transmembrane</keyword>
<feature type="transmembrane region" description="Helical" evidence="5">
    <location>
        <begin position="255"/>
        <end position="274"/>
    </location>
</feature>
<feature type="transmembrane region" description="Helical" evidence="5">
    <location>
        <begin position="165"/>
        <end position="187"/>
    </location>
</feature>
<keyword evidence="4 5" id="KW-0472">Membrane</keyword>
<feature type="transmembrane region" description="Helical" evidence="5">
    <location>
        <begin position="207"/>
        <end position="224"/>
    </location>
</feature>
<evidence type="ECO:0000313" key="7">
    <source>
        <dbReference type="EMBL" id="NHF62810.1"/>
    </source>
</evidence>
<name>A0A9E5MHU2_9MICO</name>
<dbReference type="EMBL" id="VIKT02000008">
    <property type="protein sequence ID" value="NHF62810.1"/>
    <property type="molecule type" value="Genomic_DNA"/>
</dbReference>
<reference evidence="7 8" key="1">
    <citation type="submission" date="2019-06" db="EMBL/GenBank/DDBJ databases">
        <authorList>
            <person name="De-Chao Zhang Q."/>
        </authorList>
    </citation>
    <scope>NUCLEOTIDE SEQUENCE [LARGE SCALE GENOMIC DNA]</scope>
    <source>
        <strain evidence="7 8">KN1116</strain>
    </source>
</reference>
<proteinExistence type="inferred from homology"/>
<feature type="compositionally biased region" description="Acidic residues" evidence="6">
    <location>
        <begin position="894"/>
        <end position="909"/>
    </location>
</feature>